<gene>
    <name evidence="1" type="ORF">RN98_10090</name>
</gene>
<evidence type="ECO:0000313" key="2">
    <source>
        <dbReference type="Proteomes" id="UP000063147"/>
    </source>
</evidence>
<dbReference type="PATRIC" id="fig|76859.3.peg.2040"/>
<dbReference type="AlphaFoldDB" id="A0A0M4SRM8"/>
<protein>
    <submittedName>
        <fullName evidence="1">Uncharacterized protein</fullName>
    </submittedName>
</protein>
<sequence>MKKVLLILTIIFLIFFLNMCIRHIPENHYILLDEKKISVEKEGKIISDNNLKNIRLLSNTTILFEFYDIPNNLVLEKVELFYQSKMIGTVNINKKIDNLKNYGNGYLDELGRKINNRGYLLEKDFFRIMGEEYEKYNISYPDRKFELIIYLRNLNTNEIFKINRRFSLYFEKKGYEFFILSV</sequence>
<dbReference type="EMBL" id="CP012713">
    <property type="protein sequence ID" value="ALF18507.1"/>
    <property type="molecule type" value="Genomic_DNA"/>
</dbReference>
<dbReference type="RefSeq" id="WP_020992529.1">
    <property type="nucleotide sequence ID" value="NZ_CP012713.1"/>
</dbReference>
<proteinExistence type="predicted"/>
<dbReference type="OrthoDB" id="90295at2"/>
<dbReference type="Proteomes" id="UP000063147">
    <property type="component" value="Chromosome"/>
</dbReference>
<evidence type="ECO:0000313" key="1">
    <source>
        <dbReference type="EMBL" id="ALF18507.1"/>
    </source>
</evidence>
<accession>A0A0M4SRM8</accession>
<organism evidence="1">
    <name type="scientific">Fusobacterium animalis</name>
    <dbReference type="NCBI Taxonomy" id="76859"/>
    <lineage>
        <taxon>Bacteria</taxon>
        <taxon>Fusobacteriati</taxon>
        <taxon>Fusobacteriota</taxon>
        <taxon>Fusobacteriia</taxon>
        <taxon>Fusobacteriales</taxon>
        <taxon>Fusobacteriaceae</taxon>
        <taxon>Fusobacterium</taxon>
    </lineage>
</organism>
<reference evidence="1 2" key="1">
    <citation type="submission" date="2015-09" db="EMBL/GenBank/DDBJ databases">
        <authorList>
            <person name="Jackson K.R."/>
            <person name="Lunt B.L."/>
            <person name="Fisher J.N.B."/>
            <person name="Gardner A.V."/>
            <person name="Bailey M.E."/>
            <person name="Deus L.M."/>
            <person name="Earl A.S."/>
            <person name="Gibby P.D."/>
            <person name="Hartmann K.A."/>
            <person name="Liu J.E."/>
            <person name="Manci A.M."/>
            <person name="Nielsen D.A."/>
            <person name="Solomon M.B."/>
            <person name="Breakwell D.P."/>
            <person name="Burnett S.H."/>
            <person name="Grose J.H."/>
        </authorList>
    </citation>
    <scope>NUCLEOTIDE SEQUENCE [LARGE SCALE GENOMIC DNA]</scope>
    <source>
        <strain evidence="1 2">KCOM 1279</strain>
    </source>
</reference>
<name>A0A0M4SRM8_9FUSO</name>